<accession>A0A0B2VMU1</accession>
<evidence type="ECO:0000256" key="2">
    <source>
        <dbReference type="SAM" id="MobiDB-lite"/>
    </source>
</evidence>
<dbReference type="Proteomes" id="UP000031036">
    <property type="component" value="Unassembled WGS sequence"/>
</dbReference>
<keyword evidence="6" id="KW-0401">Integrin</keyword>
<dbReference type="EMBL" id="JPKZ01001281">
    <property type="protein sequence ID" value="KHN82893.1"/>
    <property type="molecule type" value="Genomic_DNA"/>
</dbReference>
<feature type="compositionally biased region" description="Polar residues" evidence="2">
    <location>
        <begin position="653"/>
        <end position="669"/>
    </location>
</feature>
<dbReference type="PROSITE" id="PS50215">
    <property type="entry name" value="ADAM_MEPRO"/>
    <property type="match status" value="1"/>
</dbReference>
<dbReference type="InterPro" id="IPR036436">
    <property type="entry name" value="Disintegrin_dom_sf"/>
</dbReference>
<feature type="region of interest" description="Disordered" evidence="2">
    <location>
        <begin position="422"/>
        <end position="530"/>
    </location>
</feature>
<dbReference type="SUPFAM" id="SSF55486">
    <property type="entry name" value="Metalloproteases ('zincins'), catalytic domain"/>
    <property type="match status" value="1"/>
</dbReference>
<gene>
    <name evidence="6" type="ORF">Tcan_13666</name>
</gene>
<dbReference type="OrthoDB" id="5951731at2759"/>
<feature type="region of interest" description="Disordered" evidence="2">
    <location>
        <begin position="653"/>
        <end position="674"/>
    </location>
</feature>
<evidence type="ECO:0000256" key="4">
    <source>
        <dbReference type="SAM" id="SignalP"/>
    </source>
</evidence>
<proteinExistence type="predicted"/>
<name>A0A0B2VMU1_TOXCA</name>
<dbReference type="InterPro" id="IPR024079">
    <property type="entry name" value="MetalloPept_cat_dom_sf"/>
</dbReference>
<feature type="transmembrane region" description="Helical" evidence="3">
    <location>
        <begin position="316"/>
        <end position="339"/>
    </location>
</feature>
<organism evidence="6 7">
    <name type="scientific">Toxocara canis</name>
    <name type="common">Canine roundworm</name>
    <dbReference type="NCBI Taxonomy" id="6265"/>
    <lineage>
        <taxon>Eukaryota</taxon>
        <taxon>Metazoa</taxon>
        <taxon>Ecdysozoa</taxon>
        <taxon>Nematoda</taxon>
        <taxon>Chromadorea</taxon>
        <taxon>Rhabditida</taxon>
        <taxon>Spirurina</taxon>
        <taxon>Ascaridomorpha</taxon>
        <taxon>Ascaridoidea</taxon>
        <taxon>Toxocaridae</taxon>
        <taxon>Toxocara</taxon>
    </lineage>
</organism>
<evidence type="ECO:0000256" key="1">
    <source>
        <dbReference type="PROSITE-ProRule" id="PRU00276"/>
    </source>
</evidence>
<keyword evidence="1" id="KW-0479">Metal-binding</keyword>
<feature type="chain" id="PRO_5002096244" evidence="4">
    <location>
        <begin position="23"/>
        <end position="693"/>
    </location>
</feature>
<evidence type="ECO:0000313" key="6">
    <source>
        <dbReference type="EMBL" id="KHN82893.1"/>
    </source>
</evidence>
<dbReference type="Gene3D" id="4.10.70.10">
    <property type="entry name" value="Disintegrin domain"/>
    <property type="match status" value="1"/>
</dbReference>
<feature type="binding site" evidence="1">
    <location>
        <position position="196"/>
    </location>
    <ligand>
        <name>Zn(2+)</name>
        <dbReference type="ChEBI" id="CHEBI:29105"/>
        <note>catalytic</note>
    </ligand>
</feature>
<keyword evidence="4" id="KW-0732">Signal</keyword>
<reference evidence="6 7" key="1">
    <citation type="submission" date="2014-11" db="EMBL/GenBank/DDBJ databases">
        <title>Genetic blueprint of the zoonotic pathogen Toxocara canis.</title>
        <authorList>
            <person name="Zhu X.-Q."/>
            <person name="Korhonen P.K."/>
            <person name="Cai H."/>
            <person name="Young N.D."/>
            <person name="Nejsum P."/>
            <person name="von Samson-Himmelstjerna G."/>
            <person name="Boag P.R."/>
            <person name="Tan P."/>
            <person name="Li Q."/>
            <person name="Min J."/>
            <person name="Yang Y."/>
            <person name="Wang X."/>
            <person name="Fang X."/>
            <person name="Hall R.S."/>
            <person name="Hofmann A."/>
            <person name="Sternberg P.W."/>
            <person name="Jex A.R."/>
            <person name="Gasser R.B."/>
        </authorList>
    </citation>
    <scope>NUCLEOTIDE SEQUENCE [LARGE SCALE GENOMIC DNA]</scope>
    <source>
        <strain evidence="6">PN_DK_2014</strain>
    </source>
</reference>
<feature type="domain" description="Peptidase M12B" evidence="5">
    <location>
        <begin position="74"/>
        <end position="236"/>
    </location>
</feature>
<evidence type="ECO:0000313" key="7">
    <source>
        <dbReference type="Proteomes" id="UP000031036"/>
    </source>
</evidence>
<feature type="binding site" evidence="1">
    <location>
        <position position="206"/>
    </location>
    <ligand>
        <name>Zn(2+)</name>
        <dbReference type="ChEBI" id="CHEBI:29105"/>
        <note>catalytic</note>
    </ligand>
</feature>
<dbReference type="Pfam" id="PF01421">
    <property type="entry name" value="Reprolysin"/>
    <property type="match status" value="1"/>
</dbReference>
<sequence>MLNASLTLCILIAFTLANLTLSTILDEDGDVDDNEEVELDSTADLVSGRQRREPAVWGEPAPDYSGVVLDGITRYLHTLLFVDSKIARHYNFDMPLIKKEVLKMIKEANDYFYQINIRIIVVDVLQTQRSDLSLYSFEEFRNSRMSKLPRHDFAALISYRYAGGLAFVSGMCTSKAVMLCGFYPHNPSAMGSIFFHEVAHLIGVPHRNATESIDVPNCYCNELSSKKRPSGPAGCLKIPGYDHDCTLQQMANLLYRNRCLRSRKSSIFDQILVEKSLPICGNGVREGNEECDCGVERSCWNWNCRPTECTQIIKTWQMYLALLLVCLLSLIVIALYVYLRFIGAAYGSTRRAFCSHVVCALRTKYIACLRQSPCCPRRHNYANSMHRAGYALAPSHLVRSKSKLDANSIVVLIDPSDNARLVRRPTFTRPTNPPPPPPDANSIVVLIDPSDNARLVRRPTFTRPTNPPPPPPVGREKQLSENVKNEMQTSDATTNDTAKIIKPPPPLPSKPANLSSPTMKEGPDQDDYEIPNSVRIRSSALTAPSNCTNVRLTQLSNNFDSISHKFDDFDDESDIEYGDKAKNDEKMIVQYTPIINKKDRIHHDVNEKQTGRNSAVDSHTSGSFSGGALRLLSACAREVARVKREESFSSNDSCEQRQCVSDDTGSTGLSEEDEKSVSVSNVVKRFNQRSWLV</sequence>
<dbReference type="GO" id="GO:0046872">
    <property type="term" value="F:metal ion binding"/>
    <property type="evidence" value="ECO:0007669"/>
    <property type="project" value="UniProtKB-KW"/>
</dbReference>
<comment type="caution">
    <text evidence="1">Lacks conserved residue(s) required for the propagation of feature annotation.</text>
</comment>
<dbReference type="GO" id="GO:0007229">
    <property type="term" value="P:integrin-mediated signaling pathway"/>
    <property type="evidence" value="ECO:0007669"/>
    <property type="project" value="UniProtKB-KW"/>
</dbReference>
<keyword evidence="3" id="KW-1133">Transmembrane helix</keyword>
<evidence type="ECO:0000256" key="3">
    <source>
        <dbReference type="SAM" id="Phobius"/>
    </source>
</evidence>
<feature type="compositionally biased region" description="Polar residues" evidence="2">
    <location>
        <begin position="480"/>
        <end position="497"/>
    </location>
</feature>
<feature type="binding site" evidence="1">
    <location>
        <position position="200"/>
    </location>
    <ligand>
        <name>Zn(2+)</name>
        <dbReference type="ChEBI" id="CHEBI:29105"/>
        <note>catalytic</note>
    </ligand>
</feature>
<feature type="signal peptide" evidence="4">
    <location>
        <begin position="1"/>
        <end position="22"/>
    </location>
</feature>
<dbReference type="GO" id="GO:0004222">
    <property type="term" value="F:metalloendopeptidase activity"/>
    <property type="evidence" value="ECO:0007669"/>
    <property type="project" value="InterPro"/>
</dbReference>
<protein>
    <submittedName>
        <fullName evidence="6">Hemorrhagic metalloproteinase-disintegrin kaouthiagin</fullName>
    </submittedName>
</protein>
<feature type="active site" evidence="1">
    <location>
        <position position="197"/>
    </location>
</feature>
<dbReference type="MEROPS" id="M12.A50"/>
<dbReference type="OMA" id="FYQINIR"/>
<keyword evidence="1" id="KW-0862">Zinc</keyword>
<dbReference type="Gene3D" id="3.40.390.10">
    <property type="entry name" value="Collagenase (Catalytic Domain)"/>
    <property type="match status" value="1"/>
</dbReference>
<keyword evidence="7" id="KW-1185">Reference proteome</keyword>
<keyword evidence="3" id="KW-0472">Membrane</keyword>
<dbReference type="AlphaFoldDB" id="A0A0B2VMU1"/>
<dbReference type="PANTHER" id="PTHR11905:SF250">
    <property type="entry name" value="PEPTIDASE M12B DOMAIN-CONTAINING PROTEIN"/>
    <property type="match status" value="1"/>
</dbReference>
<evidence type="ECO:0000259" key="5">
    <source>
        <dbReference type="PROSITE" id="PS50215"/>
    </source>
</evidence>
<dbReference type="PANTHER" id="PTHR11905">
    <property type="entry name" value="ADAM A DISINTEGRIN AND METALLOPROTEASE DOMAIN"/>
    <property type="match status" value="1"/>
</dbReference>
<dbReference type="InterPro" id="IPR001590">
    <property type="entry name" value="Peptidase_M12B"/>
</dbReference>
<keyword evidence="3" id="KW-0812">Transmembrane</keyword>
<comment type="caution">
    <text evidence="6">The sequence shown here is derived from an EMBL/GenBank/DDBJ whole genome shotgun (WGS) entry which is preliminary data.</text>
</comment>
<dbReference type="GO" id="GO:0006508">
    <property type="term" value="P:proteolysis"/>
    <property type="evidence" value="ECO:0007669"/>
    <property type="project" value="InterPro"/>
</dbReference>
<dbReference type="STRING" id="6265.A0A0B2VMU1"/>